<evidence type="ECO:0000313" key="3">
    <source>
        <dbReference type="Proteomes" id="UP000683551"/>
    </source>
</evidence>
<feature type="transmembrane region" description="Helical" evidence="1">
    <location>
        <begin position="20"/>
        <end position="39"/>
    </location>
</feature>
<proteinExistence type="predicted"/>
<keyword evidence="1" id="KW-0812">Transmembrane</keyword>
<dbReference type="Pfam" id="PF05309">
    <property type="entry name" value="TraE"/>
    <property type="match status" value="1"/>
</dbReference>
<name>A0A9E6MWN4_9PROT</name>
<dbReference type="Proteomes" id="UP000683551">
    <property type="component" value="Chromosome"/>
</dbReference>
<keyword evidence="1" id="KW-1133">Transmembrane helix</keyword>
<evidence type="ECO:0000256" key="1">
    <source>
        <dbReference type="SAM" id="Phobius"/>
    </source>
</evidence>
<dbReference type="RefSeq" id="WP_273145214.1">
    <property type="nucleotide sequence ID" value="NZ_CP053675.1"/>
</dbReference>
<dbReference type="PROSITE" id="PS51257">
    <property type="entry name" value="PROKAR_LIPOPROTEIN"/>
    <property type="match status" value="1"/>
</dbReference>
<accession>A0A9E6MWN4</accession>
<sequence length="209" mass="22915">MKFLWQKTTWENSIRANMMLSVSNIVMACIALFAVYASMTTHERIVVVPPGVNQTTSVGWADADATYYKSFGMFVATLIGNITPANVDFVSKSLSGYMDSAVYSDVRKKMIALAGSREFRESAGATKFVPTAIAYEPDTHKVFVAGQMAVMNAQSSVQTSEDLTYEMTIRIREGQPVITAISSYSGLDPHDNGWIKRQAEAAAEKNGKK</sequence>
<gene>
    <name evidence="2" type="ORF">JZL65_01435</name>
</gene>
<dbReference type="AlphaFoldDB" id="A0A9E6MWN4"/>
<reference evidence="2" key="1">
    <citation type="submission" date="2021-02" db="EMBL/GenBank/DDBJ databases">
        <title>Comparative genomics of Ferrovum myxofaciens strains, predominant extremophile bacteria forming large biofilm stalactites in acid mine ecosystems.</title>
        <authorList>
            <person name="Burkartova K."/>
            <person name="Ridl J."/>
            <person name="Pajer P."/>
            <person name="Falteisek L."/>
        </authorList>
    </citation>
    <scope>NUCLEOTIDE SEQUENCE</scope>
    <source>
        <strain evidence="2">MI1III</strain>
    </source>
</reference>
<keyword evidence="1" id="KW-0472">Membrane</keyword>
<protein>
    <submittedName>
        <fullName evidence="2">Uncharacterized protein</fullName>
    </submittedName>
</protein>
<dbReference type="InterPro" id="IPR007973">
    <property type="entry name" value="Pilus_assembly_TraE"/>
</dbReference>
<organism evidence="2 3">
    <name type="scientific">Ferrovum myxofaciens</name>
    <dbReference type="NCBI Taxonomy" id="416213"/>
    <lineage>
        <taxon>Bacteria</taxon>
        <taxon>Pseudomonadati</taxon>
        <taxon>Pseudomonadota</taxon>
        <taxon>Betaproteobacteria</taxon>
        <taxon>Ferrovales</taxon>
        <taxon>Ferrovaceae</taxon>
        <taxon>Ferrovum</taxon>
    </lineage>
</organism>
<evidence type="ECO:0000313" key="2">
    <source>
        <dbReference type="EMBL" id="QWY77777.1"/>
    </source>
</evidence>
<dbReference type="EMBL" id="CP071137">
    <property type="protein sequence ID" value="QWY77777.1"/>
    <property type="molecule type" value="Genomic_DNA"/>
</dbReference>